<evidence type="ECO:0000259" key="17">
    <source>
        <dbReference type="Pfam" id="PF00920"/>
    </source>
</evidence>
<organism evidence="19 20">
    <name type="scientific">Anaerospora hongkongensis</name>
    <dbReference type="NCBI Taxonomy" id="244830"/>
    <lineage>
        <taxon>Bacteria</taxon>
        <taxon>Bacillati</taxon>
        <taxon>Bacillota</taxon>
        <taxon>Negativicutes</taxon>
        <taxon>Selenomonadales</taxon>
        <taxon>Sporomusaceae</taxon>
        <taxon>Anaerospora</taxon>
    </lineage>
</organism>
<dbReference type="SUPFAM" id="SSF143975">
    <property type="entry name" value="IlvD/EDD N-terminal domain-like"/>
    <property type="match status" value="1"/>
</dbReference>
<dbReference type="PROSITE" id="PS00886">
    <property type="entry name" value="ILVD_EDD_1"/>
    <property type="match status" value="1"/>
</dbReference>
<evidence type="ECO:0000256" key="4">
    <source>
        <dbReference type="ARBA" id="ARBA00022714"/>
    </source>
</evidence>
<dbReference type="EC" id="4.2.1.9" evidence="14 16"/>
<protein>
    <recommendedName>
        <fullName evidence="14 16">Dihydroxy-acid dehydratase</fullName>
        <ecNumber evidence="14 16">4.2.1.9</ecNumber>
    </recommendedName>
</protein>
<comment type="cofactor">
    <cofactor evidence="1">
        <name>Mg(2+)</name>
        <dbReference type="ChEBI" id="CHEBI:18420"/>
    </cofactor>
</comment>
<comment type="cofactor">
    <cofactor evidence="15">
        <name>[2Fe-2S] cluster</name>
        <dbReference type="ChEBI" id="CHEBI:190135"/>
    </cofactor>
</comment>
<evidence type="ECO:0000256" key="12">
    <source>
        <dbReference type="ARBA" id="ARBA00029436"/>
    </source>
</evidence>
<dbReference type="GO" id="GO:0004160">
    <property type="term" value="F:dihydroxy-acid dehydratase activity"/>
    <property type="evidence" value="ECO:0007669"/>
    <property type="project" value="UniProtKB-UniRule"/>
</dbReference>
<dbReference type="GO" id="GO:0009097">
    <property type="term" value="P:isoleucine biosynthetic process"/>
    <property type="evidence" value="ECO:0007669"/>
    <property type="project" value="UniProtKB-UniPathway"/>
</dbReference>
<evidence type="ECO:0000256" key="1">
    <source>
        <dbReference type="ARBA" id="ARBA00001946"/>
    </source>
</evidence>
<accession>A0A4V2Q8V6</accession>
<dbReference type="SUPFAM" id="SSF52016">
    <property type="entry name" value="LeuD/IlvD-like"/>
    <property type="match status" value="1"/>
</dbReference>
<keyword evidence="6" id="KW-0460">Magnesium</keyword>
<comment type="pathway">
    <text evidence="13">Amino-acid biosynthesis; L-isoleucine biosynthesis; L-isoleucine from 2-oxobutanoate: step 3/4.</text>
</comment>
<reference evidence="19 20" key="1">
    <citation type="submission" date="2019-03" db="EMBL/GenBank/DDBJ databases">
        <title>Genomic Encyclopedia of Type Strains, Phase IV (KMG-IV): sequencing the most valuable type-strain genomes for metagenomic binning, comparative biology and taxonomic classification.</title>
        <authorList>
            <person name="Goeker M."/>
        </authorList>
    </citation>
    <scope>NUCLEOTIDE SEQUENCE [LARGE SCALE GENOMIC DNA]</scope>
    <source>
        <strain evidence="19 20">DSM 15969</strain>
    </source>
</reference>
<keyword evidence="5" id="KW-0479">Metal-binding</keyword>
<keyword evidence="10" id="KW-0100">Branched-chain amino acid biosynthesis</keyword>
<dbReference type="InterPro" id="IPR020558">
    <property type="entry name" value="DiOHA_6PGluconate_deHydtase_CS"/>
</dbReference>
<dbReference type="Pfam" id="PF24877">
    <property type="entry name" value="ILV_EDD_C"/>
    <property type="match status" value="1"/>
</dbReference>
<dbReference type="PANTHER" id="PTHR43661">
    <property type="entry name" value="D-XYLONATE DEHYDRATASE"/>
    <property type="match status" value="1"/>
</dbReference>
<dbReference type="PANTHER" id="PTHR43661:SF3">
    <property type="entry name" value="D-XYLONATE DEHYDRATASE YAGF-RELATED"/>
    <property type="match status" value="1"/>
</dbReference>
<dbReference type="InterPro" id="IPR037237">
    <property type="entry name" value="IlvD/EDD_N"/>
</dbReference>
<name>A0A4V2Q8V6_9FIRM</name>
<dbReference type="NCBIfam" id="TIGR00110">
    <property type="entry name" value="ilvD"/>
    <property type="match status" value="1"/>
</dbReference>
<evidence type="ECO:0000256" key="6">
    <source>
        <dbReference type="ARBA" id="ARBA00022842"/>
    </source>
</evidence>
<evidence type="ECO:0000313" key="19">
    <source>
        <dbReference type="EMBL" id="TCL38639.1"/>
    </source>
</evidence>
<evidence type="ECO:0000256" key="10">
    <source>
        <dbReference type="ARBA" id="ARBA00023304"/>
    </source>
</evidence>
<dbReference type="GO" id="GO:0005829">
    <property type="term" value="C:cytosol"/>
    <property type="evidence" value="ECO:0007669"/>
    <property type="project" value="TreeGrafter"/>
</dbReference>
<sequence>MRTQKFSEEAIDHRNALLFAMGVKEEDTRKPYVGIINAWNELNPGHYHFKTVVEDIKESIRQAGGLPLEIPVTGICDGICSNTPGDRYTLPSRDLVSAEVESMVEGNQLDGMILLASCDKVVPGMVMAINRLNIPSVMFTGGYMQPGNYKGQMITLTHTKQGYASYRAGLISREDYKGIVRNACPTTGACPFMGTANTMCAMAEVLGLSLPGNASVAANSEEWKQLAKDSGRVIVELIEKDWRPKDNIPFEAYLNVIRYVMATGGSTNTVLHLPAVAKQAGFTIGYEEFDQISKEIPVLSTIYPSHDFYTMADFDRAGGVRAVLKELAKAGKLALTGNTVTGSLQDRINSGENRDADVIRPVTNPISPEGGIAVLKGNLAAKGAVVKFSAVKAKAHKFVGPAKVYNSEEEGWQALLRDEITAGDVVVIRYEGPKGSPGMPHLETFLAAVCGKNLDEDVALITDGRFSGANRGLGIGYVSPEAYEGGTLALIENGDIIEIDIPARKMDVKVSEEELAKRKANWQPVEKPSSGWLNLYKRLTSSSDEGATIF</sequence>
<dbReference type="InterPro" id="IPR042096">
    <property type="entry name" value="Dihydro-acid_dehy_C"/>
</dbReference>
<dbReference type="RefSeq" id="WP_132076708.1">
    <property type="nucleotide sequence ID" value="NZ_SLUI01000003.1"/>
</dbReference>
<dbReference type="UniPathway" id="UPA00047">
    <property type="reaction ID" value="UER00057"/>
</dbReference>
<dbReference type="Proteomes" id="UP000295063">
    <property type="component" value="Unassembled WGS sequence"/>
</dbReference>
<dbReference type="EMBL" id="SLUI01000003">
    <property type="protein sequence ID" value="TCL38639.1"/>
    <property type="molecule type" value="Genomic_DNA"/>
</dbReference>
<evidence type="ECO:0000256" key="8">
    <source>
        <dbReference type="ARBA" id="ARBA00023014"/>
    </source>
</evidence>
<keyword evidence="20" id="KW-1185">Reference proteome</keyword>
<keyword evidence="4" id="KW-0001">2Fe-2S</keyword>
<feature type="domain" description="Dihydroxy-acid/6-phosphogluconate dehydratase N-terminal" evidence="17">
    <location>
        <begin position="30"/>
        <end position="343"/>
    </location>
</feature>
<keyword evidence="9" id="KW-0456">Lyase</keyword>
<evidence type="ECO:0000256" key="5">
    <source>
        <dbReference type="ARBA" id="ARBA00022723"/>
    </source>
</evidence>
<dbReference type="AlphaFoldDB" id="A0A4V2Q8V6"/>
<evidence type="ECO:0000256" key="16">
    <source>
        <dbReference type="NCBIfam" id="TIGR00110"/>
    </source>
</evidence>
<dbReference type="FunFam" id="3.50.30.80:FF:000001">
    <property type="entry name" value="Dihydroxy-acid dehydratase"/>
    <property type="match status" value="1"/>
</dbReference>
<evidence type="ECO:0000256" key="15">
    <source>
        <dbReference type="ARBA" id="ARBA00034078"/>
    </source>
</evidence>
<proteinExistence type="inferred from homology"/>
<evidence type="ECO:0000256" key="3">
    <source>
        <dbReference type="ARBA" id="ARBA00022605"/>
    </source>
</evidence>
<evidence type="ECO:0000313" key="20">
    <source>
        <dbReference type="Proteomes" id="UP000295063"/>
    </source>
</evidence>
<dbReference type="Gene3D" id="3.50.30.80">
    <property type="entry name" value="IlvD/EDD C-terminal domain-like"/>
    <property type="match status" value="1"/>
</dbReference>
<dbReference type="InterPro" id="IPR004404">
    <property type="entry name" value="DihydroxyA_deHydtase"/>
</dbReference>
<dbReference type="UniPathway" id="UPA00049">
    <property type="reaction ID" value="UER00061"/>
</dbReference>
<gene>
    <name evidence="19" type="ORF">EV210_103111</name>
</gene>
<dbReference type="GO" id="GO:0046872">
    <property type="term" value="F:metal ion binding"/>
    <property type="evidence" value="ECO:0007669"/>
    <property type="project" value="UniProtKB-KW"/>
</dbReference>
<evidence type="ECO:0000256" key="11">
    <source>
        <dbReference type="ARBA" id="ARBA00029304"/>
    </source>
</evidence>
<comment type="catalytic activity">
    <reaction evidence="11">
        <text>(2R)-2,3-dihydroxy-3-methylbutanoate = 3-methyl-2-oxobutanoate + H2O</text>
        <dbReference type="Rhea" id="RHEA:24809"/>
        <dbReference type="ChEBI" id="CHEBI:11851"/>
        <dbReference type="ChEBI" id="CHEBI:15377"/>
        <dbReference type="ChEBI" id="CHEBI:49072"/>
        <dbReference type="EC" id="4.2.1.9"/>
    </reaction>
    <physiologicalReaction direction="left-to-right" evidence="11">
        <dbReference type="Rhea" id="RHEA:24810"/>
    </physiologicalReaction>
</comment>
<comment type="pathway">
    <text evidence="12">Amino-acid biosynthesis; L-valine biosynthesis; L-valine from pyruvate: step 3/4.</text>
</comment>
<keyword evidence="7" id="KW-0408">Iron</keyword>
<dbReference type="InterPro" id="IPR000581">
    <property type="entry name" value="ILV_EDD_N"/>
</dbReference>
<evidence type="ECO:0000256" key="2">
    <source>
        <dbReference type="ARBA" id="ARBA00006486"/>
    </source>
</evidence>
<dbReference type="GO" id="GO:0051537">
    <property type="term" value="F:2 iron, 2 sulfur cluster binding"/>
    <property type="evidence" value="ECO:0007669"/>
    <property type="project" value="UniProtKB-KW"/>
</dbReference>
<evidence type="ECO:0000256" key="9">
    <source>
        <dbReference type="ARBA" id="ARBA00023239"/>
    </source>
</evidence>
<dbReference type="InterPro" id="IPR056740">
    <property type="entry name" value="ILV_EDD_C"/>
</dbReference>
<dbReference type="GO" id="GO:0009099">
    <property type="term" value="P:L-valine biosynthetic process"/>
    <property type="evidence" value="ECO:0007669"/>
    <property type="project" value="UniProtKB-UniPathway"/>
</dbReference>
<keyword evidence="3" id="KW-0028">Amino-acid biosynthesis</keyword>
<evidence type="ECO:0000256" key="7">
    <source>
        <dbReference type="ARBA" id="ARBA00023004"/>
    </source>
</evidence>
<comment type="similarity">
    <text evidence="2">Belongs to the IlvD/Edd family.</text>
</comment>
<evidence type="ECO:0000256" key="14">
    <source>
        <dbReference type="ARBA" id="ARBA00029490"/>
    </source>
</evidence>
<keyword evidence="8" id="KW-0411">Iron-sulfur</keyword>
<comment type="caution">
    <text evidence="19">The sequence shown here is derived from an EMBL/GenBank/DDBJ whole genome shotgun (WGS) entry which is preliminary data.</text>
</comment>
<evidence type="ECO:0000256" key="13">
    <source>
        <dbReference type="ARBA" id="ARBA00029437"/>
    </source>
</evidence>
<dbReference type="OrthoDB" id="9807077at2"/>
<evidence type="ECO:0000259" key="18">
    <source>
        <dbReference type="Pfam" id="PF24877"/>
    </source>
</evidence>
<feature type="domain" description="Dihydroxy-acid/6-phosphogluconate dehydratase C-terminal" evidence="18">
    <location>
        <begin position="357"/>
        <end position="547"/>
    </location>
</feature>
<dbReference type="Pfam" id="PF00920">
    <property type="entry name" value="ILVD_EDD_N"/>
    <property type="match status" value="1"/>
</dbReference>